<evidence type="ECO:0000313" key="10">
    <source>
        <dbReference type="Proteomes" id="UP000466332"/>
    </source>
</evidence>
<sequence length="514" mass="58236">MTIKIVDLFAGPGGLGEGFSSLDSGQVFKILVSAEMEQSAHATLRLRSFFRLIRDDARALAGYYRFCNGEAELPYDRDSQKSWEEAGLEARCLTLGVKADNDALDLCLDEHLKHTEPWVLIGGPPCQAYSIVGRARNSGTPSYKPENDHRHFLYKEYLRIIRDRRPPVFVMENVLGILSAKISGGKIFHDILRDLSDPDGVFHEGTGQPGYRIHSLVSDTHYQSGMDPAEIDPRQFVVKSEDYGIPQARHRVILLGIREDINVDFTRLNTSAQVTVASVISDLPKLRSRATKTVDSNDLWAETVRAHLNELAQDADHKKMRRLAASLKKSARQVRKNLTQGQLRLPKKNKRRSLNYAPDWYLDAQLKVWLNHEARSHMSSDLRRYAFAATYARLNNRSPTGHENFSLSGLAPNHKNWKSGKFSDRFRVQRKNAPSTTITSHIAKDGHYFIHPDPSQCRSLTVREAARLQTFPDNYFFQGNKTQQYHQVGNAVPPLLARSIANIVKEILRTTEKP</sequence>
<dbReference type="Gene3D" id="3.40.50.150">
    <property type="entry name" value="Vaccinia Virus protein VP39"/>
    <property type="match status" value="1"/>
</dbReference>
<evidence type="ECO:0000313" key="9">
    <source>
        <dbReference type="EMBL" id="MYN42864.1"/>
    </source>
</evidence>
<comment type="similarity">
    <text evidence="7 8">Belongs to the class I-like SAM-binding methyltransferase superfamily. C5-methyltransferase family.</text>
</comment>
<feature type="active site" evidence="7">
    <location>
        <position position="126"/>
    </location>
</feature>
<dbReference type="PROSITE" id="PS51679">
    <property type="entry name" value="SAM_MT_C5"/>
    <property type="match status" value="1"/>
</dbReference>
<dbReference type="EMBL" id="WWCS01000026">
    <property type="protein sequence ID" value="MYN42864.1"/>
    <property type="molecule type" value="Genomic_DNA"/>
</dbReference>
<dbReference type="PANTHER" id="PTHR10629">
    <property type="entry name" value="CYTOSINE-SPECIFIC METHYLTRANSFERASE"/>
    <property type="match status" value="1"/>
</dbReference>
<proteinExistence type="inferred from homology"/>
<organism evidence="9 10">
    <name type="scientific">Duganella margarita</name>
    <dbReference type="NCBI Taxonomy" id="2692170"/>
    <lineage>
        <taxon>Bacteria</taxon>
        <taxon>Pseudomonadati</taxon>
        <taxon>Pseudomonadota</taxon>
        <taxon>Betaproteobacteria</taxon>
        <taxon>Burkholderiales</taxon>
        <taxon>Oxalobacteraceae</taxon>
        <taxon>Telluria group</taxon>
        <taxon>Duganella</taxon>
    </lineage>
</organism>
<dbReference type="Proteomes" id="UP000466332">
    <property type="component" value="Unassembled WGS sequence"/>
</dbReference>
<gene>
    <name evidence="9" type="primary">dcm</name>
    <name evidence="9" type="ORF">GTP55_26325</name>
</gene>
<dbReference type="PANTHER" id="PTHR10629:SF52">
    <property type="entry name" value="DNA (CYTOSINE-5)-METHYLTRANSFERASE 1"/>
    <property type="match status" value="1"/>
</dbReference>
<dbReference type="NCBIfam" id="TIGR00675">
    <property type="entry name" value="dcm"/>
    <property type="match status" value="1"/>
</dbReference>
<comment type="caution">
    <text evidence="9">The sequence shown here is derived from an EMBL/GenBank/DDBJ whole genome shotgun (WGS) entry which is preliminary data.</text>
</comment>
<reference evidence="9 10" key="1">
    <citation type="submission" date="2019-12" db="EMBL/GenBank/DDBJ databases">
        <title>Novel species isolated from a subtropical stream in China.</title>
        <authorList>
            <person name="Lu H."/>
        </authorList>
    </citation>
    <scope>NUCLEOTIDE SEQUENCE [LARGE SCALE GENOMIC DNA]</scope>
    <source>
        <strain evidence="9 10">FT109W</strain>
    </source>
</reference>
<evidence type="ECO:0000256" key="8">
    <source>
        <dbReference type="RuleBase" id="RU000416"/>
    </source>
</evidence>
<evidence type="ECO:0000256" key="3">
    <source>
        <dbReference type="ARBA" id="ARBA00022679"/>
    </source>
</evidence>
<dbReference type="RefSeq" id="WP_161047747.1">
    <property type="nucleotide sequence ID" value="NZ_WWCS01000026.1"/>
</dbReference>
<dbReference type="Pfam" id="PF00145">
    <property type="entry name" value="DNA_methylase"/>
    <property type="match status" value="2"/>
</dbReference>
<name>A0ABW9WNU0_9BURK</name>
<keyword evidence="5" id="KW-0680">Restriction system</keyword>
<dbReference type="SUPFAM" id="SSF53335">
    <property type="entry name" value="S-adenosyl-L-methionine-dependent methyltransferases"/>
    <property type="match status" value="1"/>
</dbReference>
<evidence type="ECO:0000256" key="4">
    <source>
        <dbReference type="ARBA" id="ARBA00022691"/>
    </source>
</evidence>
<evidence type="ECO:0000256" key="1">
    <source>
        <dbReference type="ARBA" id="ARBA00011975"/>
    </source>
</evidence>
<keyword evidence="10" id="KW-1185">Reference proteome</keyword>
<dbReference type="InterPro" id="IPR029063">
    <property type="entry name" value="SAM-dependent_MTases_sf"/>
</dbReference>
<dbReference type="GO" id="GO:0003886">
    <property type="term" value="F:DNA (cytosine-5-)-methyltransferase activity"/>
    <property type="evidence" value="ECO:0007669"/>
    <property type="project" value="UniProtKB-EC"/>
</dbReference>
<keyword evidence="2 7" id="KW-0489">Methyltransferase</keyword>
<dbReference type="InterPro" id="IPR001525">
    <property type="entry name" value="C5_MeTfrase"/>
</dbReference>
<evidence type="ECO:0000256" key="7">
    <source>
        <dbReference type="PROSITE-ProRule" id="PRU01016"/>
    </source>
</evidence>
<accession>A0ABW9WNU0</accession>
<keyword evidence="3 7" id="KW-0808">Transferase</keyword>
<keyword evidence="4 7" id="KW-0949">S-adenosyl-L-methionine</keyword>
<evidence type="ECO:0000256" key="2">
    <source>
        <dbReference type="ARBA" id="ARBA00022603"/>
    </source>
</evidence>
<evidence type="ECO:0000256" key="5">
    <source>
        <dbReference type="ARBA" id="ARBA00022747"/>
    </source>
</evidence>
<dbReference type="Gene3D" id="3.90.120.10">
    <property type="entry name" value="DNA Methylase, subunit A, domain 2"/>
    <property type="match status" value="1"/>
</dbReference>
<protein>
    <recommendedName>
        <fullName evidence="1">DNA (cytosine-5-)-methyltransferase</fullName>
        <ecNumber evidence="1">2.1.1.37</ecNumber>
    </recommendedName>
</protein>
<comment type="catalytic activity">
    <reaction evidence="6">
        <text>a 2'-deoxycytidine in DNA + S-adenosyl-L-methionine = a 5-methyl-2'-deoxycytidine in DNA + S-adenosyl-L-homocysteine + H(+)</text>
        <dbReference type="Rhea" id="RHEA:13681"/>
        <dbReference type="Rhea" id="RHEA-COMP:11369"/>
        <dbReference type="Rhea" id="RHEA-COMP:11370"/>
        <dbReference type="ChEBI" id="CHEBI:15378"/>
        <dbReference type="ChEBI" id="CHEBI:57856"/>
        <dbReference type="ChEBI" id="CHEBI:59789"/>
        <dbReference type="ChEBI" id="CHEBI:85452"/>
        <dbReference type="ChEBI" id="CHEBI:85454"/>
        <dbReference type="EC" id="2.1.1.37"/>
    </reaction>
</comment>
<dbReference type="GO" id="GO:0032259">
    <property type="term" value="P:methylation"/>
    <property type="evidence" value="ECO:0007669"/>
    <property type="project" value="UniProtKB-KW"/>
</dbReference>
<evidence type="ECO:0000256" key="6">
    <source>
        <dbReference type="ARBA" id="ARBA00047422"/>
    </source>
</evidence>
<dbReference type="PRINTS" id="PR00105">
    <property type="entry name" value="C5METTRFRASE"/>
</dbReference>
<dbReference type="InterPro" id="IPR050390">
    <property type="entry name" value="C5-Methyltransferase"/>
</dbReference>
<dbReference type="EC" id="2.1.1.37" evidence="1"/>